<evidence type="ECO:0000259" key="7">
    <source>
        <dbReference type="PROSITE" id="PS51900"/>
    </source>
</evidence>
<keyword evidence="3 5" id="KW-0238">DNA-binding</keyword>
<evidence type="ECO:0000256" key="2">
    <source>
        <dbReference type="ARBA" id="ARBA00022908"/>
    </source>
</evidence>
<dbReference type="Gene3D" id="1.10.150.130">
    <property type="match status" value="1"/>
</dbReference>
<name>A0A6C0FX83_9BACL</name>
<dbReference type="InterPro" id="IPR004107">
    <property type="entry name" value="Integrase_SAM-like_N"/>
</dbReference>
<evidence type="ECO:0000259" key="6">
    <source>
        <dbReference type="PROSITE" id="PS51898"/>
    </source>
</evidence>
<sequence length="386" mass="44254">MASYKKHSTGWEYRLKYTDPFTKKVREKSERGFRVKPEAELAAAEFLRKLKEGSEQSDLPLSDYLDHWIENYQKGVKRKNTAALHELNVKNHIKPYFKKLMLRELKPDMYQKFLDHCLSKGLSRRTVEIIHTTVNSAMSRALIQGKIDRNPCVGAINKGIKRKREVQFIESSDVPHFLQAAHNYGYIYWIFFRLLIGTGLRKGEAGALQWSDIDFKNLSIRINKTLDFKAKINEAMFGDTKTMHSERIVKISEGLASDLRFHLAWQNQNKLNSGDLYYHKLNLVLCRPDGSPMRNSSLFNAFERILIRAKLPALPIHALRHTRAVLMLEAGADMKYVQEQLGHGSIQITSDVYSHISKKLEAKNTDKIDAYVDGLTQKTGGISGAD</sequence>
<dbReference type="Gene3D" id="1.10.443.10">
    <property type="entry name" value="Intergrase catalytic core"/>
    <property type="match status" value="1"/>
</dbReference>
<dbReference type="InterPro" id="IPR050090">
    <property type="entry name" value="Tyrosine_recombinase_XerCD"/>
</dbReference>
<accession>A0A6C0FX83</accession>
<evidence type="ECO:0000313" key="9">
    <source>
        <dbReference type="Proteomes" id="UP000476064"/>
    </source>
</evidence>
<evidence type="ECO:0000256" key="1">
    <source>
        <dbReference type="ARBA" id="ARBA00008857"/>
    </source>
</evidence>
<organism evidence="8 9">
    <name type="scientific">Paenibacillus lycopersici</name>
    <dbReference type="NCBI Taxonomy" id="2704462"/>
    <lineage>
        <taxon>Bacteria</taxon>
        <taxon>Bacillati</taxon>
        <taxon>Bacillota</taxon>
        <taxon>Bacilli</taxon>
        <taxon>Bacillales</taxon>
        <taxon>Paenibacillaceae</taxon>
        <taxon>Paenibacillus</taxon>
    </lineage>
</organism>
<dbReference type="InterPro" id="IPR028259">
    <property type="entry name" value="AP2-like_int_N"/>
</dbReference>
<feature type="domain" description="Tyr recombinase" evidence="6">
    <location>
        <begin position="164"/>
        <end position="366"/>
    </location>
</feature>
<dbReference type="GO" id="GO:0003677">
    <property type="term" value="F:DNA binding"/>
    <property type="evidence" value="ECO:0007669"/>
    <property type="project" value="UniProtKB-UniRule"/>
</dbReference>
<proteinExistence type="inferred from homology"/>
<keyword evidence="2" id="KW-0229">DNA integration</keyword>
<dbReference type="Proteomes" id="UP000476064">
    <property type="component" value="Chromosome"/>
</dbReference>
<dbReference type="PROSITE" id="PS51898">
    <property type="entry name" value="TYR_RECOMBINASE"/>
    <property type="match status" value="1"/>
</dbReference>
<dbReference type="GO" id="GO:0006310">
    <property type="term" value="P:DNA recombination"/>
    <property type="evidence" value="ECO:0007669"/>
    <property type="project" value="UniProtKB-KW"/>
</dbReference>
<protein>
    <submittedName>
        <fullName evidence="8">Site-specific integrase</fullName>
    </submittedName>
</protein>
<dbReference type="KEGG" id="plyc:GXP70_18315"/>
<dbReference type="PANTHER" id="PTHR30349:SF64">
    <property type="entry name" value="PROPHAGE INTEGRASE INTD-RELATED"/>
    <property type="match status" value="1"/>
</dbReference>
<dbReference type="PROSITE" id="PS51900">
    <property type="entry name" value="CB"/>
    <property type="match status" value="1"/>
</dbReference>
<dbReference type="Pfam" id="PF14657">
    <property type="entry name" value="Arm-DNA-bind_4"/>
    <property type="match status" value="1"/>
</dbReference>
<dbReference type="CDD" id="cd01189">
    <property type="entry name" value="INT_ICEBs1_C_like"/>
    <property type="match status" value="1"/>
</dbReference>
<keyword evidence="4" id="KW-0233">DNA recombination</keyword>
<dbReference type="InterPro" id="IPR044068">
    <property type="entry name" value="CB"/>
</dbReference>
<feature type="domain" description="Core-binding (CB)" evidence="7">
    <location>
        <begin position="59"/>
        <end position="142"/>
    </location>
</feature>
<keyword evidence="9" id="KW-1185">Reference proteome</keyword>
<reference evidence="8 9" key="1">
    <citation type="submission" date="2020-01" db="EMBL/GenBank/DDBJ databases">
        <title>Paenibacillus sp. nov., isolated from tomato rhizosphere.</title>
        <authorList>
            <person name="Weon H.-Y."/>
            <person name="Lee S.A."/>
        </authorList>
    </citation>
    <scope>NUCLEOTIDE SEQUENCE [LARGE SCALE GENOMIC DNA]</scope>
    <source>
        <strain evidence="8 9">12200R-189</strain>
    </source>
</reference>
<dbReference type="InterPro" id="IPR002104">
    <property type="entry name" value="Integrase_catalytic"/>
</dbReference>
<dbReference type="GO" id="GO:0015074">
    <property type="term" value="P:DNA integration"/>
    <property type="evidence" value="ECO:0007669"/>
    <property type="project" value="UniProtKB-KW"/>
</dbReference>
<evidence type="ECO:0000256" key="5">
    <source>
        <dbReference type="PROSITE-ProRule" id="PRU01248"/>
    </source>
</evidence>
<dbReference type="EMBL" id="CP048209">
    <property type="protein sequence ID" value="QHT61736.1"/>
    <property type="molecule type" value="Genomic_DNA"/>
</dbReference>
<evidence type="ECO:0000256" key="3">
    <source>
        <dbReference type="ARBA" id="ARBA00023125"/>
    </source>
</evidence>
<dbReference type="PANTHER" id="PTHR30349">
    <property type="entry name" value="PHAGE INTEGRASE-RELATED"/>
    <property type="match status" value="1"/>
</dbReference>
<comment type="similarity">
    <text evidence="1">Belongs to the 'phage' integrase family.</text>
</comment>
<evidence type="ECO:0000256" key="4">
    <source>
        <dbReference type="ARBA" id="ARBA00023172"/>
    </source>
</evidence>
<dbReference type="RefSeq" id="WP_162358175.1">
    <property type="nucleotide sequence ID" value="NZ_CP048209.1"/>
</dbReference>
<dbReference type="Pfam" id="PF14659">
    <property type="entry name" value="Phage_int_SAM_3"/>
    <property type="match status" value="1"/>
</dbReference>
<evidence type="ECO:0000313" key="8">
    <source>
        <dbReference type="EMBL" id="QHT61736.1"/>
    </source>
</evidence>
<dbReference type="AlphaFoldDB" id="A0A6C0FX83"/>
<dbReference type="InterPro" id="IPR011010">
    <property type="entry name" value="DNA_brk_join_enz"/>
</dbReference>
<dbReference type="Pfam" id="PF00589">
    <property type="entry name" value="Phage_integrase"/>
    <property type="match status" value="1"/>
</dbReference>
<dbReference type="InterPro" id="IPR010998">
    <property type="entry name" value="Integrase_recombinase_N"/>
</dbReference>
<dbReference type="SUPFAM" id="SSF56349">
    <property type="entry name" value="DNA breaking-rejoining enzymes"/>
    <property type="match status" value="1"/>
</dbReference>
<gene>
    <name evidence="8" type="ORF">GXP70_18315</name>
</gene>
<dbReference type="InterPro" id="IPR013762">
    <property type="entry name" value="Integrase-like_cat_sf"/>
</dbReference>